<dbReference type="Gene3D" id="3.80.10.10">
    <property type="entry name" value="Ribonuclease Inhibitor"/>
    <property type="match status" value="1"/>
</dbReference>
<dbReference type="EMBL" id="DS469534">
    <property type="protein sequence ID" value="EDO45572.1"/>
    <property type="molecule type" value="Genomic_DNA"/>
</dbReference>
<dbReference type="InterPro" id="IPR042655">
    <property type="entry name" value="LRC72"/>
</dbReference>
<evidence type="ECO:0000313" key="3">
    <source>
        <dbReference type="Proteomes" id="UP000001593"/>
    </source>
</evidence>
<dbReference type="HOGENOM" id="CLU_061027_4_0_1"/>
<evidence type="ECO:0000256" key="1">
    <source>
        <dbReference type="SAM" id="MobiDB-lite"/>
    </source>
</evidence>
<dbReference type="STRING" id="45351.A7RSJ1"/>
<gene>
    <name evidence="2" type="ORF">NEMVEDRAFT_v1g91954</name>
</gene>
<dbReference type="Proteomes" id="UP000001593">
    <property type="component" value="Unassembled WGS sequence"/>
</dbReference>
<reference evidence="2 3" key="1">
    <citation type="journal article" date="2007" name="Science">
        <title>Sea anemone genome reveals ancestral eumetazoan gene repertoire and genomic organization.</title>
        <authorList>
            <person name="Putnam N.H."/>
            <person name="Srivastava M."/>
            <person name="Hellsten U."/>
            <person name="Dirks B."/>
            <person name="Chapman J."/>
            <person name="Salamov A."/>
            <person name="Terry A."/>
            <person name="Shapiro H."/>
            <person name="Lindquist E."/>
            <person name="Kapitonov V.V."/>
            <person name="Jurka J."/>
            <person name="Genikhovich G."/>
            <person name="Grigoriev I.V."/>
            <person name="Lucas S.M."/>
            <person name="Steele R.E."/>
            <person name="Finnerty J.R."/>
            <person name="Technau U."/>
            <person name="Martindale M.Q."/>
            <person name="Rokhsar D.S."/>
        </authorList>
    </citation>
    <scope>NUCLEOTIDE SEQUENCE [LARGE SCALE GENOMIC DNA]</scope>
    <source>
        <strain evidence="3">CH2 X CH6</strain>
    </source>
</reference>
<accession>A7RSJ1</accession>
<feature type="non-terminal residue" evidence="2">
    <location>
        <position position="1"/>
    </location>
</feature>
<keyword evidence="3" id="KW-1185">Reference proteome</keyword>
<name>A7RSJ1_NEMVE</name>
<feature type="compositionally biased region" description="Basic and acidic residues" evidence="1">
    <location>
        <begin position="191"/>
        <end position="202"/>
    </location>
</feature>
<dbReference type="InParanoid" id="A7RSJ1"/>
<dbReference type="Pfam" id="PF14580">
    <property type="entry name" value="LRR_9"/>
    <property type="match status" value="1"/>
</dbReference>
<dbReference type="AlphaFoldDB" id="A7RSJ1"/>
<protein>
    <submittedName>
        <fullName evidence="2">Uncharacterized protein</fullName>
    </submittedName>
</protein>
<feature type="region of interest" description="Disordered" evidence="1">
    <location>
        <begin position="182"/>
        <end position="204"/>
    </location>
</feature>
<evidence type="ECO:0000313" key="2">
    <source>
        <dbReference type="EMBL" id="EDO45572.1"/>
    </source>
</evidence>
<dbReference type="PANTHER" id="PTHR46759">
    <property type="entry name" value="LEUCINE-RICH REPEAT-CONTAINING PROTEIN 72"/>
    <property type="match status" value="1"/>
</dbReference>
<dbReference type="PANTHER" id="PTHR46759:SF1">
    <property type="entry name" value="LEUCINE-RICH REPEAT-CONTAINING PROTEIN 72"/>
    <property type="match status" value="1"/>
</dbReference>
<dbReference type="OMA" id="DWGKMPT"/>
<dbReference type="InterPro" id="IPR032675">
    <property type="entry name" value="LRR_dom_sf"/>
</dbReference>
<organism evidence="2 3">
    <name type="scientific">Nematostella vectensis</name>
    <name type="common">Starlet sea anemone</name>
    <dbReference type="NCBI Taxonomy" id="45351"/>
    <lineage>
        <taxon>Eukaryota</taxon>
        <taxon>Metazoa</taxon>
        <taxon>Cnidaria</taxon>
        <taxon>Anthozoa</taxon>
        <taxon>Hexacorallia</taxon>
        <taxon>Actiniaria</taxon>
        <taxon>Edwardsiidae</taxon>
        <taxon>Nematostella</taxon>
    </lineage>
</organism>
<dbReference type="eggNOG" id="ENOG502S0DQ">
    <property type="taxonomic scope" value="Eukaryota"/>
</dbReference>
<proteinExistence type="predicted"/>
<sequence length="260" mass="30627">LKKRKIGKDKDVVELYLAHRGLESMHDLKRFRNLQRIWLNGNKFRRLGCFQSNFYLTEVYLQDNMLIEVNGLLRHLTCLEVLMLNGNQLTKLTDVVHELRAMQRLHDLNLFNNPLAQDYDYRSYVIHRIKSLKILDRREVLQAERIKAQKKYEPDREMVKETVSFGRRVDGPPQKVFYPPSSATFASPDTDNGKDHSFKECRSPTPFGKEALESAIEDRSLRRSIVQYSTFDWSSVQLSEDKRLGREPAEQPRILTVRFR</sequence>
<dbReference type="SUPFAM" id="SSF52075">
    <property type="entry name" value="Outer arm dynein light chain 1"/>
    <property type="match status" value="1"/>
</dbReference>
<dbReference type="PhylomeDB" id="A7RSJ1"/>